<protein>
    <submittedName>
        <fullName evidence="2">Uncharacterized protein</fullName>
    </submittedName>
</protein>
<dbReference type="EMBL" id="BAABQU010000046">
    <property type="protein sequence ID" value="GAA5441358.1"/>
    <property type="molecule type" value="Genomic_DNA"/>
</dbReference>
<dbReference type="Proteomes" id="UP001423409">
    <property type="component" value="Unassembled WGS sequence"/>
</dbReference>
<name>A0ABP9UF50_9DEIO</name>
<gene>
    <name evidence="2" type="ORF">Dcae01_02894</name>
</gene>
<sequence>MQNSGKTAQQGKKGHKVPSQLAYAWAETTQLLEVDLGEGKELYQQWKLKASRPYKYDLDVEVPPPDGWSAADWLMAITNIKKGMRRGGDSDSWVSQWGTEVMDHVFKHVRTLAREKLLPDWAANNPLDTIPKELLTTAENLWEYHNGEVWLCVVRYPEYPVALHNTVQTIAAMRGIRQNVTALVEKTPAWAGIEVTKHGYEDIVTAVDGEWEVSETIERGTGWHAGCVFGPDVDRSRSIYSRPARNIFDVIYWMNYHQQSVDARLKVVVHTTSRKNPNAVMKFVQAMGERRGAWLTLYLPRHWAWEAAEGVADGFKSREGLAALGRTRMPSSYFTVGSRKLNALRRRSASPTQQNADIPPHDQTTKGLAVGVT</sequence>
<organism evidence="2 3">
    <name type="scientific">Deinococcus caeni</name>
    <dbReference type="NCBI Taxonomy" id="569127"/>
    <lineage>
        <taxon>Bacteria</taxon>
        <taxon>Thermotogati</taxon>
        <taxon>Deinococcota</taxon>
        <taxon>Deinococci</taxon>
        <taxon>Deinococcales</taxon>
        <taxon>Deinococcaceae</taxon>
        <taxon>Deinococcus</taxon>
    </lineage>
</organism>
<accession>A0ABP9UF50</accession>
<evidence type="ECO:0000256" key="1">
    <source>
        <dbReference type="SAM" id="MobiDB-lite"/>
    </source>
</evidence>
<comment type="caution">
    <text evidence="2">The sequence shown here is derived from an EMBL/GenBank/DDBJ whole genome shotgun (WGS) entry which is preliminary data.</text>
</comment>
<dbReference type="RefSeq" id="WP_380064038.1">
    <property type="nucleotide sequence ID" value="NZ_JBHSWQ010000001.1"/>
</dbReference>
<proteinExistence type="predicted"/>
<keyword evidence="3" id="KW-1185">Reference proteome</keyword>
<evidence type="ECO:0000313" key="2">
    <source>
        <dbReference type="EMBL" id="GAA5441358.1"/>
    </source>
</evidence>
<feature type="region of interest" description="Disordered" evidence="1">
    <location>
        <begin position="346"/>
        <end position="373"/>
    </location>
</feature>
<reference evidence="2 3" key="1">
    <citation type="submission" date="2024-02" db="EMBL/GenBank/DDBJ databases">
        <title>Deinococcus caeni NBRC 101312.</title>
        <authorList>
            <person name="Ichikawa N."/>
            <person name="Katano-Makiyama Y."/>
            <person name="Hidaka K."/>
        </authorList>
    </citation>
    <scope>NUCLEOTIDE SEQUENCE [LARGE SCALE GENOMIC DNA]</scope>
    <source>
        <strain evidence="2 3">NBRC 101312</strain>
    </source>
</reference>
<evidence type="ECO:0000313" key="3">
    <source>
        <dbReference type="Proteomes" id="UP001423409"/>
    </source>
</evidence>